<feature type="transmembrane region" description="Helical" evidence="6">
    <location>
        <begin position="231"/>
        <end position="254"/>
    </location>
</feature>
<keyword evidence="9" id="KW-1185">Reference proteome</keyword>
<dbReference type="Gene3D" id="3.40.1710.10">
    <property type="entry name" value="abc type-2 transporter like domain"/>
    <property type="match status" value="1"/>
</dbReference>
<keyword evidence="2" id="KW-1003">Cell membrane</keyword>
<dbReference type="PANTHER" id="PTHR30294">
    <property type="entry name" value="MEMBRANE COMPONENT OF ABC TRANSPORTER YHHJ-RELATED"/>
    <property type="match status" value="1"/>
</dbReference>
<feature type="transmembrane region" description="Helical" evidence="6">
    <location>
        <begin position="21"/>
        <end position="41"/>
    </location>
</feature>
<evidence type="ECO:0000256" key="6">
    <source>
        <dbReference type="SAM" id="Phobius"/>
    </source>
</evidence>
<evidence type="ECO:0000259" key="7">
    <source>
        <dbReference type="Pfam" id="PF12698"/>
    </source>
</evidence>
<dbReference type="InterPro" id="IPR013525">
    <property type="entry name" value="ABC2_TM"/>
</dbReference>
<name>A0A4Y7RXH6_9FIRM</name>
<dbReference type="PANTHER" id="PTHR30294:SF46">
    <property type="entry name" value="ABC TRANSPORTER PERMEASE"/>
    <property type="match status" value="1"/>
</dbReference>
<dbReference type="Proteomes" id="UP000297597">
    <property type="component" value="Unassembled WGS sequence"/>
</dbReference>
<evidence type="ECO:0000256" key="2">
    <source>
        <dbReference type="ARBA" id="ARBA00022475"/>
    </source>
</evidence>
<organism evidence="8 9">
    <name type="scientific">Pelotomaculum propionicicum</name>
    <dbReference type="NCBI Taxonomy" id="258475"/>
    <lineage>
        <taxon>Bacteria</taxon>
        <taxon>Bacillati</taxon>
        <taxon>Bacillota</taxon>
        <taxon>Clostridia</taxon>
        <taxon>Eubacteriales</taxon>
        <taxon>Desulfotomaculaceae</taxon>
        <taxon>Pelotomaculum</taxon>
    </lineage>
</organism>
<feature type="transmembrane region" description="Helical" evidence="6">
    <location>
        <begin position="266"/>
        <end position="288"/>
    </location>
</feature>
<accession>A0A4Y7RXH6</accession>
<dbReference type="InterPro" id="IPR051449">
    <property type="entry name" value="ABC-2_transporter_component"/>
</dbReference>
<proteinExistence type="predicted"/>
<protein>
    <submittedName>
        <fullName evidence="8">Inner membrane transport permease YbhR</fullName>
    </submittedName>
</protein>
<gene>
    <name evidence="8" type="primary">ybhR</name>
    <name evidence="8" type="ORF">Pmgp_00021</name>
</gene>
<keyword evidence="5 6" id="KW-0472">Membrane</keyword>
<sequence>MLRQCLAIARREFFFMWRDKSLRYILLAGPLLGLLIFYATYSPQVLKNIPAAIVDLDHSRAGQELIKNIQAAENLKITAYPGSYDELEELIKKGEVIAGVVIPEDYGKEVSLSRQARVEMIVDGSNMIYATNTTSAMLSVTRTLSAQTGVKVLVARGIQPTQARAAYQPVEFREEAWFNPTLNYAYFVVLALALNVWQQCCTLAACMNITGETGARSWYQIKALGLSRLRLFFSKSAAQIITFMVIALPVFFLAFVVCKLPLRCGFAVFLLFNLAFVIALHSVGTLASSLAREAVNATRFGMIIALPSFLLSGYSWPLEAMPPYLRFIAQILPQTWYFQGLNFLTFKDPGWAFMSQFFLAFLIIAAVCYGTAAIIVARRT</sequence>
<evidence type="ECO:0000313" key="9">
    <source>
        <dbReference type="Proteomes" id="UP000297597"/>
    </source>
</evidence>
<feature type="transmembrane region" description="Helical" evidence="6">
    <location>
        <begin position="351"/>
        <end position="377"/>
    </location>
</feature>
<evidence type="ECO:0000256" key="4">
    <source>
        <dbReference type="ARBA" id="ARBA00022989"/>
    </source>
</evidence>
<dbReference type="RefSeq" id="WP_134212094.1">
    <property type="nucleotide sequence ID" value="NZ_QFFZ01000001.1"/>
</dbReference>
<dbReference type="OrthoDB" id="9788252at2"/>
<dbReference type="Pfam" id="PF12698">
    <property type="entry name" value="ABC2_membrane_3"/>
    <property type="match status" value="1"/>
</dbReference>
<keyword evidence="3 6" id="KW-0812">Transmembrane</keyword>
<dbReference type="GO" id="GO:0140359">
    <property type="term" value="F:ABC-type transporter activity"/>
    <property type="evidence" value="ECO:0007669"/>
    <property type="project" value="InterPro"/>
</dbReference>
<reference evidence="8 9" key="1">
    <citation type="journal article" date="2018" name="Environ. Microbiol.">
        <title>Novel energy conservation strategies and behaviour of Pelotomaculum schinkii driving syntrophic propionate catabolism.</title>
        <authorList>
            <person name="Hidalgo-Ahumada C.A.P."/>
            <person name="Nobu M.K."/>
            <person name="Narihiro T."/>
            <person name="Tamaki H."/>
            <person name="Liu W.T."/>
            <person name="Kamagata Y."/>
            <person name="Stams A.J.M."/>
            <person name="Imachi H."/>
            <person name="Sousa D.Z."/>
        </authorList>
    </citation>
    <scope>NUCLEOTIDE SEQUENCE [LARGE SCALE GENOMIC DNA]</scope>
    <source>
        <strain evidence="8 9">MGP</strain>
    </source>
</reference>
<evidence type="ECO:0000256" key="5">
    <source>
        <dbReference type="ARBA" id="ARBA00023136"/>
    </source>
</evidence>
<dbReference type="EMBL" id="QFFZ01000001">
    <property type="protein sequence ID" value="TEB13621.1"/>
    <property type="molecule type" value="Genomic_DNA"/>
</dbReference>
<evidence type="ECO:0000256" key="3">
    <source>
        <dbReference type="ARBA" id="ARBA00022692"/>
    </source>
</evidence>
<dbReference type="AlphaFoldDB" id="A0A4Y7RXH6"/>
<keyword evidence="4 6" id="KW-1133">Transmembrane helix</keyword>
<dbReference type="GO" id="GO:0005886">
    <property type="term" value="C:plasma membrane"/>
    <property type="evidence" value="ECO:0007669"/>
    <property type="project" value="UniProtKB-SubCell"/>
</dbReference>
<comment type="subcellular location">
    <subcellularLocation>
        <location evidence="1">Cell membrane</location>
        <topology evidence="1">Multi-pass membrane protein</topology>
    </subcellularLocation>
</comment>
<feature type="domain" description="ABC-2 type transporter transmembrane" evidence="7">
    <location>
        <begin position="25"/>
        <end position="374"/>
    </location>
</feature>
<evidence type="ECO:0000313" key="8">
    <source>
        <dbReference type="EMBL" id="TEB13621.1"/>
    </source>
</evidence>
<comment type="caution">
    <text evidence="8">The sequence shown here is derived from an EMBL/GenBank/DDBJ whole genome shotgun (WGS) entry which is preliminary data.</text>
</comment>
<evidence type="ECO:0000256" key="1">
    <source>
        <dbReference type="ARBA" id="ARBA00004651"/>
    </source>
</evidence>
<feature type="transmembrane region" description="Helical" evidence="6">
    <location>
        <begin position="300"/>
        <end position="317"/>
    </location>
</feature>